<proteinExistence type="predicted"/>
<evidence type="ECO:0000256" key="1">
    <source>
        <dbReference type="SAM" id="MobiDB-lite"/>
    </source>
</evidence>
<organism evidence="3 4">
    <name type="scientific">OM182 bacterium MED-G28</name>
    <dbReference type="NCBI Taxonomy" id="1986256"/>
    <lineage>
        <taxon>Bacteria</taxon>
        <taxon>Pseudomonadati</taxon>
        <taxon>Pseudomonadota</taxon>
        <taxon>Gammaproteobacteria</taxon>
        <taxon>OMG group</taxon>
        <taxon>OM182 clade</taxon>
    </lineage>
</organism>
<keyword evidence="2" id="KW-0732">Signal</keyword>
<gene>
    <name evidence="3" type="ORF">CNF02_11310</name>
</gene>
<dbReference type="AlphaFoldDB" id="A0A2A5W8Q7"/>
<comment type="caution">
    <text evidence="3">The sequence shown here is derived from an EMBL/GenBank/DDBJ whole genome shotgun (WGS) entry which is preliminary data.</text>
</comment>
<dbReference type="EMBL" id="NTJZ01000014">
    <property type="protein sequence ID" value="PDH32667.1"/>
    <property type="molecule type" value="Genomic_DNA"/>
</dbReference>
<accession>A0A2A5W8Q7</accession>
<evidence type="ECO:0000313" key="3">
    <source>
        <dbReference type="EMBL" id="PDH32667.1"/>
    </source>
</evidence>
<feature type="chain" id="PRO_5013128438" evidence="2">
    <location>
        <begin position="28"/>
        <end position="335"/>
    </location>
</feature>
<feature type="signal peptide" evidence="2">
    <location>
        <begin position="1"/>
        <end position="27"/>
    </location>
</feature>
<evidence type="ECO:0000256" key="2">
    <source>
        <dbReference type="SAM" id="SignalP"/>
    </source>
</evidence>
<feature type="region of interest" description="Disordered" evidence="1">
    <location>
        <begin position="79"/>
        <end position="103"/>
    </location>
</feature>
<protein>
    <submittedName>
        <fullName evidence="3">Uncharacterized protein</fullName>
    </submittedName>
</protein>
<evidence type="ECO:0000313" key="4">
    <source>
        <dbReference type="Proteomes" id="UP000219329"/>
    </source>
</evidence>
<name>A0A2A5W8Q7_9GAMM</name>
<reference evidence="3 4" key="1">
    <citation type="submission" date="2017-08" db="EMBL/GenBank/DDBJ databases">
        <title>Fine stratification of microbial communities through a metagenomic profile of the photic zone.</title>
        <authorList>
            <person name="Haro-Moreno J.M."/>
            <person name="Lopez-Perez M."/>
            <person name="De La Torre J."/>
            <person name="Picazo A."/>
            <person name="Camacho A."/>
            <person name="Rodriguez-Valera F."/>
        </authorList>
    </citation>
    <scope>NUCLEOTIDE SEQUENCE [LARGE SCALE GENOMIC DNA]</scope>
    <source>
        <strain evidence="3">MED-G28</strain>
    </source>
</reference>
<sequence>MLNLQIQPTVILLAAIFSIASSSAQEAWETPRTAYGAPDLQGIWSSASITTLERDPALGNTLSVGAEEARRIEASAAFNVLSEDDNAPSDPNRSPPTDGDTDAGYNAFWIDPGTRMAQIGSEYRTSFIVDPANGQIPYTQASGMAFMEYVRTVGYDGPEQRPLGERCMVGFGSSGGPPMLPVLYNNHYQIVQSEDYVMVLAEMNHDARIIRLGSTHMGEDFNPWLGDSIGYWEGDTLVVETTNFHPQQSFRFAIKHVLYLPQSAKVTERFTRTGPKSILYEFTVEDSEAYTQPWSAQIPFRIATGSMYEYACHEGNYALPGILAGARFEEREAAD</sequence>
<dbReference type="Proteomes" id="UP000219329">
    <property type="component" value="Unassembled WGS sequence"/>
</dbReference>